<evidence type="ECO:0000256" key="3">
    <source>
        <dbReference type="ARBA" id="ARBA00012922"/>
    </source>
</evidence>
<keyword evidence="4" id="KW-0378">Hydrolase</keyword>
<dbReference type="InterPro" id="IPR020556">
    <property type="entry name" value="Amidase_CS"/>
</dbReference>
<dbReference type="GO" id="GO:0004040">
    <property type="term" value="F:amidase activity"/>
    <property type="evidence" value="ECO:0007669"/>
    <property type="project" value="UniProtKB-EC"/>
</dbReference>
<dbReference type="Pfam" id="PF01425">
    <property type="entry name" value="Amidase"/>
    <property type="match status" value="1"/>
</dbReference>
<comment type="similarity">
    <text evidence="2">Belongs to the amidase family.</text>
</comment>
<feature type="binding site" evidence="6">
    <location>
        <position position="177"/>
    </location>
    <ligand>
        <name>substrate</name>
    </ligand>
</feature>
<dbReference type="RefSeq" id="XP_060455097.1">
    <property type="nucleotide sequence ID" value="XM_060598288.1"/>
</dbReference>
<organism evidence="8 9">
    <name type="scientific">Cutaneotrichosporon cavernicola</name>
    <dbReference type="NCBI Taxonomy" id="279322"/>
    <lineage>
        <taxon>Eukaryota</taxon>
        <taxon>Fungi</taxon>
        <taxon>Dikarya</taxon>
        <taxon>Basidiomycota</taxon>
        <taxon>Agaricomycotina</taxon>
        <taxon>Tremellomycetes</taxon>
        <taxon>Trichosporonales</taxon>
        <taxon>Trichosporonaceae</taxon>
        <taxon>Cutaneotrichosporon</taxon>
    </lineage>
</organism>
<dbReference type="EC" id="3.5.1.4" evidence="3"/>
<evidence type="ECO:0000256" key="5">
    <source>
        <dbReference type="PIRSR" id="PIRSR001221-1"/>
    </source>
</evidence>
<evidence type="ECO:0000256" key="1">
    <source>
        <dbReference type="ARBA" id="ARBA00001311"/>
    </source>
</evidence>
<feature type="binding site" evidence="6">
    <location>
        <position position="203"/>
    </location>
    <ligand>
        <name>substrate</name>
    </ligand>
</feature>
<name>A0AA48I2C3_9TREE</name>
<dbReference type="InterPro" id="IPR036928">
    <property type="entry name" value="AS_sf"/>
</dbReference>
<keyword evidence="9" id="KW-1185">Reference proteome</keyword>
<feature type="domain" description="Amidase" evidence="7">
    <location>
        <begin position="73"/>
        <end position="532"/>
    </location>
</feature>
<feature type="binding site" evidence="6">
    <location>
        <begin position="224"/>
        <end position="227"/>
    </location>
    <ligand>
        <name>substrate</name>
    </ligand>
</feature>
<sequence>MTDWEKKAAAKRAQRDALLPQDLVQCDTSELDVLAFPAQSGNLSRQELEITDSQNITVLLDRIKDRTYSAEQVVRAFCRRAAIAQQLTNCLAEVFFDRAILHAKNLDDEYMRTGKPRGVLHGLPISLKEQIGVAGVERSFGFVGFLGRVVERDAAITALLVEAGAVPYCTTNVAQHLGFGAAVNNVFGETTNPSNRTLTSGGSSGGEGALIALRGSVLGIGSDIGGSVRIPAGFSGIYSLRPSYLRFPYEGTCNSQEGQESLRSVLGPMAASIDGLKLAFKTVLDLKPWRLDPAVLRMPWNEERYQLSEHGGGKNLVFGIMVDDGFVRAAPPYHRALDQVSSALKAAGHSVVEYKAYDAGMGYHLFGEVWTADGHKDLYDTLALSGEPRVGPLGSGPEVVQEEQVSVTKYWEIQYRKQRFLKAQLDHWNATEAVTGSGRPVDAILCPVSATAPQTLRGRQYYGYTAWCNLADYPSAVVPVTRVDQAKDPKVAREAYHNDLDRELWEMYDPEVYKNAPIGVQVVGQKDEDEAVIRMAEIVDAALKASRAS</sequence>
<evidence type="ECO:0000259" key="7">
    <source>
        <dbReference type="Pfam" id="PF01425"/>
    </source>
</evidence>
<dbReference type="AlphaFoldDB" id="A0AA48I2C3"/>
<dbReference type="PANTHER" id="PTHR46072">
    <property type="entry name" value="AMIDASE-RELATED-RELATED"/>
    <property type="match status" value="1"/>
</dbReference>
<dbReference type="PANTHER" id="PTHR46072:SF2">
    <property type="entry name" value="AMIDASE (EUROFUNG)"/>
    <property type="match status" value="1"/>
</dbReference>
<dbReference type="Gene3D" id="3.90.1300.10">
    <property type="entry name" value="Amidase signature (AS) domain"/>
    <property type="match status" value="1"/>
</dbReference>
<evidence type="ECO:0000256" key="4">
    <source>
        <dbReference type="ARBA" id="ARBA00022801"/>
    </source>
</evidence>
<comment type="catalytic activity">
    <reaction evidence="1">
        <text>a monocarboxylic acid amide + H2O = a monocarboxylate + NH4(+)</text>
        <dbReference type="Rhea" id="RHEA:12020"/>
        <dbReference type="ChEBI" id="CHEBI:15377"/>
        <dbReference type="ChEBI" id="CHEBI:28938"/>
        <dbReference type="ChEBI" id="CHEBI:35757"/>
        <dbReference type="ChEBI" id="CHEBI:83628"/>
        <dbReference type="EC" id="3.5.1.4"/>
    </reaction>
</comment>
<reference evidence="8" key="1">
    <citation type="journal article" date="2023" name="BMC Genomics">
        <title>Chromosome-level genome assemblies of Cutaneotrichosporon spp. (Trichosporonales, Basidiomycota) reveal imbalanced evolution between nucleotide sequences and chromosome synteny.</title>
        <authorList>
            <person name="Kobayashi Y."/>
            <person name="Kayamori A."/>
            <person name="Aoki K."/>
            <person name="Shiwa Y."/>
            <person name="Matsutani M."/>
            <person name="Fujita N."/>
            <person name="Sugita T."/>
            <person name="Iwasaki W."/>
            <person name="Tanaka N."/>
            <person name="Takashima M."/>
        </authorList>
    </citation>
    <scope>NUCLEOTIDE SEQUENCE</scope>
    <source>
        <strain evidence="8">HIS019</strain>
    </source>
</reference>
<dbReference type="Proteomes" id="UP001233271">
    <property type="component" value="Chromosome 2"/>
</dbReference>
<dbReference type="KEGG" id="ccac:CcaHIS019_0211930"/>
<dbReference type="EMBL" id="AP028213">
    <property type="protein sequence ID" value="BEI89831.1"/>
    <property type="molecule type" value="Genomic_DNA"/>
</dbReference>
<feature type="active site" description="Charge relay system" evidence="5">
    <location>
        <position position="128"/>
    </location>
</feature>
<protein>
    <recommendedName>
        <fullName evidence="3">amidase</fullName>
        <ecNumber evidence="3">3.5.1.4</ecNumber>
    </recommendedName>
</protein>
<proteinExistence type="inferred from homology"/>
<evidence type="ECO:0000313" key="9">
    <source>
        <dbReference type="Proteomes" id="UP001233271"/>
    </source>
</evidence>
<accession>A0AA48I2C3</accession>
<evidence type="ECO:0000256" key="2">
    <source>
        <dbReference type="ARBA" id="ARBA00009199"/>
    </source>
</evidence>
<dbReference type="PIRSF" id="PIRSF001221">
    <property type="entry name" value="Amidase_fungi"/>
    <property type="match status" value="1"/>
</dbReference>
<feature type="active site" description="Acyl-ester intermediate" evidence="5">
    <location>
        <position position="227"/>
    </location>
</feature>
<feature type="active site" description="Charge relay system" evidence="5">
    <location>
        <position position="203"/>
    </location>
</feature>
<dbReference type="InterPro" id="IPR023631">
    <property type="entry name" value="Amidase_dom"/>
</dbReference>
<gene>
    <name evidence="8" type="ORF">CcaverHIS019_0211930</name>
</gene>
<dbReference type="PROSITE" id="PS00571">
    <property type="entry name" value="AMIDASES"/>
    <property type="match status" value="1"/>
</dbReference>
<evidence type="ECO:0000313" key="8">
    <source>
        <dbReference type="EMBL" id="BEI89831.1"/>
    </source>
</evidence>
<dbReference type="SUPFAM" id="SSF75304">
    <property type="entry name" value="Amidase signature (AS) enzymes"/>
    <property type="match status" value="1"/>
</dbReference>
<evidence type="ECO:0000256" key="6">
    <source>
        <dbReference type="PIRSR" id="PIRSR001221-2"/>
    </source>
</evidence>
<dbReference type="GeneID" id="85493702"/>